<dbReference type="InterPro" id="IPR000073">
    <property type="entry name" value="AB_hydrolase_1"/>
</dbReference>
<sequence>MRRIAGGGRWAGVLVVGLVVGASGCGPEHGGPGQGGPAAAAPLTVTAGESADRPELRAFYQQRLDWQPCDGLQCATLTVPMDYAQPANGKTFTLPVIKQTATDAGARTGSLVLDPGGPGGSGVELMKNDGAASVGASARAHFDLVGFDPRGVAGSKPAISCDPPGGAGGADQRNGSADDTPVPLHPTTPAERAAALASADRSAADCRAASGDLLTHVGTVDAARDLDVLRAALGDPKLTYLGWSYGTYLGSVYAEQFPQRVRALVLDGAIDPSLGWEEAALHEAKGFQRAVDDYAEHCADVVGRDCPADTPDGIRKLIADLYAKAARGPLRIAGSAAGLDANTLHSAIVMSMYTPESQWQPLSEALAAARHGDAGKLAALAQPAADDASHDGGDASSTAPTGDAGDPSGAPSPGAAAPDNSDAALTAVDCLDTPHPADPQAYWDALDRAYRQAGVFGASNVLADLGCRTWPAGASTPHRISPAGLPPVLVVGTTGDPATPYEDAQSLAGQLPGGMLLTYRGSGHTAYGRSNSCVTDAVDAYLVALKPVPAGTTC</sequence>
<dbReference type="PROSITE" id="PS51257">
    <property type="entry name" value="PROKAR_LIPOPROTEIN"/>
    <property type="match status" value="1"/>
</dbReference>
<evidence type="ECO:0000313" key="6">
    <source>
        <dbReference type="EMBL" id="TWF71381.1"/>
    </source>
</evidence>
<protein>
    <submittedName>
        <fullName evidence="6">Alpha/beta hydrolase family protein</fullName>
    </submittedName>
</protein>
<name>A0A561S934_9ACTN</name>
<dbReference type="GO" id="GO:0016787">
    <property type="term" value="F:hydrolase activity"/>
    <property type="evidence" value="ECO:0007669"/>
    <property type="project" value="UniProtKB-KW"/>
</dbReference>
<feature type="compositionally biased region" description="Low complexity" evidence="4">
    <location>
        <begin position="394"/>
        <end position="420"/>
    </location>
</feature>
<dbReference type="AlphaFoldDB" id="A0A561S934"/>
<evidence type="ECO:0000256" key="4">
    <source>
        <dbReference type="SAM" id="MobiDB-lite"/>
    </source>
</evidence>
<dbReference type="InterPro" id="IPR051601">
    <property type="entry name" value="Serine_prot/Carboxylest_S33"/>
</dbReference>
<dbReference type="RefSeq" id="WP_246214242.1">
    <property type="nucleotide sequence ID" value="NZ_BAAAMZ010000028.1"/>
</dbReference>
<evidence type="ECO:0000259" key="5">
    <source>
        <dbReference type="Pfam" id="PF00561"/>
    </source>
</evidence>
<keyword evidence="3 6" id="KW-0378">Hydrolase</keyword>
<proteinExistence type="inferred from homology"/>
<feature type="domain" description="AB hydrolase-1" evidence="5">
    <location>
        <begin position="111"/>
        <end position="527"/>
    </location>
</feature>
<organism evidence="6 7">
    <name type="scientific">Kitasatospora viridis</name>
    <dbReference type="NCBI Taxonomy" id="281105"/>
    <lineage>
        <taxon>Bacteria</taxon>
        <taxon>Bacillati</taxon>
        <taxon>Actinomycetota</taxon>
        <taxon>Actinomycetes</taxon>
        <taxon>Kitasatosporales</taxon>
        <taxon>Streptomycetaceae</taxon>
        <taxon>Kitasatospora</taxon>
    </lineage>
</organism>
<keyword evidence="2" id="KW-0732">Signal</keyword>
<dbReference type="PANTHER" id="PTHR43248:SF29">
    <property type="entry name" value="TRIPEPTIDYL AMINOPEPTIDASE"/>
    <property type="match status" value="1"/>
</dbReference>
<feature type="region of interest" description="Disordered" evidence="4">
    <location>
        <begin position="155"/>
        <end position="187"/>
    </location>
</feature>
<feature type="region of interest" description="Disordered" evidence="4">
    <location>
        <begin position="381"/>
        <end position="420"/>
    </location>
</feature>
<dbReference type="EMBL" id="VIWT01000009">
    <property type="protein sequence ID" value="TWF71381.1"/>
    <property type="molecule type" value="Genomic_DNA"/>
</dbReference>
<dbReference type="Proteomes" id="UP000317940">
    <property type="component" value="Unassembled WGS sequence"/>
</dbReference>
<comment type="similarity">
    <text evidence="1">Belongs to the peptidase S33 family.</text>
</comment>
<accession>A0A561S934</accession>
<reference evidence="6 7" key="1">
    <citation type="submission" date="2019-06" db="EMBL/GenBank/DDBJ databases">
        <title>Sequencing the genomes of 1000 actinobacteria strains.</title>
        <authorList>
            <person name="Klenk H.-P."/>
        </authorList>
    </citation>
    <scope>NUCLEOTIDE SEQUENCE [LARGE SCALE GENOMIC DNA]</scope>
    <source>
        <strain evidence="6 7">DSM 44826</strain>
    </source>
</reference>
<dbReference type="Pfam" id="PF00561">
    <property type="entry name" value="Abhydrolase_1"/>
    <property type="match status" value="1"/>
</dbReference>
<dbReference type="Gene3D" id="3.40.50.1820">
    <property type="entry name" value="alpha/beta hydrolase"/>
    <property type="match status" value="1"/>
</dbReference>
<comment type="caution">
    <text evidence="6">The sequence shown here is derived from an EMBL/GenBank/DDBJ whole genome shotgun (WGS) entry which is preliminary data.</text>
</comment>
<gene>
    <name evidence="6" type="ORF">FHX73_1911</name>
</gene>
<evidence type="ECO:0000256" key="1">
    <source>
        <dbReference type="ARBA" id="ARBA00010088"/>
    </source>
</evidence>
<evidence type="ECO:0000256" key="3">
    <source>
        <dbReference type="ARBA" id="ARBA00022801"/>
    </source>
</evidence>
<evidence type="ECO:0000313" key="7">
    <source>
        <dbReference type="Proteomes" id="UP000317940"/>
    </source>
</evidence>
<dbReference type="InterPro" id="IPR029058">
    <property type="entry name" value="AB_hydrolase_fold"/>
</dbReference>
<keyword evidence="7" id="KW-1185">Reference proteome</keyword>
<evidence type="ECO:0000256" key="2">
    <source>
        <dbReference type="ARBA" id="ARBA00022729"/>
    </source>
</evidence>
<dbReference type="SUPFAM" id="SSF53474">
    <property type="entry name" value="alpha/beta-Hydrolases"/>
    <property type="match status" value="1"/>
</dbReference>
<dbReference type="PANTHER" id="PTHR43248">
    <property type="entry name" value="2-SUCCINYL-6-HYDROXY-2,4-CYCLOHEXADIENE-1-CARBOXYLATE SYNTHASE"/>
    <property type="match status" value="1"/>
</dbReference>